<keyword evidence="4" id="KW-0862">Zinc</keyword>
<comment type="similarity">
    <text evidence="2">Belongs to the zinc-containing alcohol dehydrogenase family.</text>
</comment>
<dbReference type="PANTHER" id="PTHR43350">
    <property type="entry name" value="NAD-DEPENDENT ALCOHOL DEHYDROGENASE"/>
    <property type="match status" value="1"/>
</dbReference>
<protein>
    <submittedName>
        <fullName evidence="8">Uncharacterized protein</fullName>
    </submittedName>
</protein>
<dbReference type="RefSeq" id="WP_203849699.1">
    <property type="nucleotide sequence ID" value="NZ_BAAAVW010000021.1"/>
</dbReference>
<gene>
    <name evidence="8" type="ORF">Dsi01nite_060260</name>
</gene>
<evidence type="ECO:0000256" key="5">
    <source>
        <dbReference type="ARBA" id="ARBA00023002"/>
    </source>
</evidence>
<sequence length="332" mass="35313">MTTAIAFTGVDRVEVRQETDVPPGPGEFTVASTVSLISSGTEGICLGRRFEAGTHWDEWVRYPFAPGYSLVGVVAELGPGTTRVSLGDRVAVRKPHRGRVVVTADDDVYPIPDEVDDLAASWFHLATIAQVGVRRAAHRLGDRVAVVGLGPVGQLVVRYVRAAGAAEVIAVDPIVHRVELARAGGATVGLAMGVTEAVEAIREHCGGVDVLYDVTGAAPVLGQALGALDRFGRLVLLGDTGSPSAQHLSKHVIVEGLTIVGAHDMHGEHPASAHAPWNNPRMGELFFRYLARGDLRVAELVSHRFPAHRAGEAYELVSRRDPAAMGIAFDWS</sequence>
<dbReference type="InterPro" id="IPR011032">
    <property type="entry name" value="GroES-like_sf"/>
</dbReference>
<organism evidence="8 9">
    <name type="scientific">Dactylosporangium siamense</name>
    <dbReference type="NCBI Taxonomy" id="685454"/>
    <lineage>
        <taxon>Bacteria</taxon>
        <taxon>Bacillati</taxon>
        <taxon>Actinomycetota</taxon>
        <taxon>Actinomycetes</taxon>
        <taxon>Micromonosporales</taxon>
        <taxon>Micromonosporaceae</taxon>
        <taxon>Dactylosporangium</taxon>
    </lineage>
</organism>
<feature type="domain" description="Alcohol dehydrogenase-like C-terminal" evidence="6">
    <location>
        <begin position="151"/>
        <end position="262"/>
    </location>
</feature>
<dbReference type="Gene3D" id="3.90.180.10">
    <property type="entry name" value="Medium-chain alcohol dehydrogenases, catalytic domain"/>
    <property type="match status" value="2"/>
</dbReference>
<dbReference type="CDD" id="cd08255">
    <property type="entry name" value="2-desacetyl-2-hydroxyethyl_bacteriochlorophyllide_like"/>
    <property type="match status" value="1"/>
</dbReference>
<proteinExistence type="inferred from homology"/>
<evidence type="ECO:0000313" key="8">
    <source>
        <dbReference type="EMBL" id="GIG47985.1"/>
    </source>
</evidence>
<dbReference type="AlphaFoldDB" id="A0A919PNG4"/>
<dbReference type="Pfam" id="PF00107">
    <property type="entry name" value="ADH_zinc_N"/>
    <property type="match status" value="1"/>
</dbReference>
<evidence type="ECO:0000256" key="1">
    <source>
        <dbReference type="ARBA" id="ARBA00001947"/>
    </source>
</evidence>
<comment type="caution">
    <text evidence="8">The sequence shown here is derived from an EMBL/GenBank/DDBJ whole genome shotgun (WGS) entry which is preliminary data.</text>
</comment>
<comment type="cofactor">
    <cofactor evidence="1">
        <name>Zn(2+)</name>
        <dbReference type="ChEBI" id="CHEBI:29105"/>
    </cofactor>
</comment>
<dbReference type="Proteomes" id="UP000660611">
    <property type="component" value="Unassembled WGS sequence"/>
</dbReference>
<evidence type="ECO:0000256" key="4">
    <source>
        <dbReference type="ARBA" id="ARBA00022833"/>
    </source>
</evidence>
<reference evidence="8" key="1">
    <citation type="submission" date="2021-01" db="EMBL/GenBank/DDBJ databases">
        <title>Whole genome shotgun sequence of Dactylosporangium siamense NBRC 106093.</title>
        <authorList>
            <person name="Komaki H."/>
            <person name="Tamura T."/>
        </authorList>
    </citation>
    <scope>NUCLEOTIDE SEQUENCE</scope>
    <source>
        <strain evidence="8">NBRC 106093</strain>
    </source>
</reference>
<evidence type="ECO:0000259" key="7">
    <source>
        <dbReference type="Pfam" id="PF08240"/>
    </source>
</evidence>
<dbReference type="GO" id="GO:0016491">
    <property type="term" value="F:oxidoreductase activity"/>
    <property type="evidence" value="ECO:0007669"/>
    <property type="project" value="UniProtKB-KW"/>
</dbReference>
<dbReference type="EMBL" id="BONQ01000091">
    <property type="protein sequence ID" value="GIG47985.1"/>
    <property type="molecule type" value="Genomic_DNA"/>
</dbReference>
<feature type="domain" description="Alcohol dehydrogenase-like N-terminal" evidence="7">
    <location>
        <begin position="58"/>
        <end position="93"/>
    </location>
</feature>
<dbReference type="GO" id="GO:0046872">
    <property type="term" value="F:metal ion binding"/>
    <property type="evidence" value="ECO:0007669"/>
    <property type="project" value="UniProtKB-KW"/>
</dbReference>
<keyword evidence="3" id="KW-0479">Metal-binding</keyword>
<dbReference type="PANTHER" id="PTHR43350:SF19">
    <property type="entry name" value="D-GULOSIDE 3-DEHYDROGENASE"/>
    <property type="match status" value="1"/>
</dbReference>
<dbReference type="Gene3D" id="3.40.50.720">
    <property type="entry name" value="NAD(P)-binding Rossmann-like Domain"/>
    <property type="match status" value="1"/>
</dbReference>
<keyword evidence="9" id="KW-1185">Reference proteome</keyword>
<dbReference type="InterPro" id="IPR013149">
    <property type="entry name" value="ADH-like_C"/>
</dbReference>
<name>A0A919PNG4_9ACTN</name>
<evidence type="ECO:0000256" key="3">
    <source>
        <dbReference type="ARBA" id="ARBA00022723"/>
    </source>
</evidence>
<dbReference type="SUPFAM" id="SSF50129">
    <property type="entry name" value="GroES-like"/>
    <property type="match status" value="1"/>
</dbReference>
<dbReference type="SUPFAM" id="SSF51735">
    <property type="entry name" value="NAD(P)-binding Rossmann-fold domains"/>
    <property type="match status" value="1"/>
</dbReference>
<dbReference type="InterPro" id="IPR036291">
    <property type="entry name" value="NAD(P)-bd_dom_sf"/>
</dbReference>
<evidence type="ECO:0000259" key="6">
    <source>
        <dbReference type="Pfam" id="PF00107"/>
    </source>
</evidence>
<accession>A0A919PNG4</accession>
<dbReference type="InterPro" id="IPR013154">
    <property type="entry name" value="ADH-like_N"/>
</dbReference>
<evidence type="ECO:0000256" key="2">
    <source>
        <dbReference type="ARBA" id="ARBA00008072"/>
    </source>
</evidence>
<dbReference type="Pfam" id="PF08240">
    <property type="entry name" value="ADH_N"/>
    <property type="match status" value="1"/>
</dbReference>
<evidence type="ECO:0000313" key="9">
    <source>
        <dbReference type="Proteomes" id="UP000660611"/>
    </source>
</evidence>
<keyword evidence="5" id="KW-0560">Oxidoreductase</keyword>